<protein>
    <recommendedName>
        <fullName evidence="7">Glycogen [starch] synthase</fullName>
        <ecNumber evidence="7">2.4.1.11</ecNumber>
    </recommendedName>
</protein>
<dbReference type="GO" id="GO:0005737">
    <property type="term" value="C:cytoplasm"/>
    <property type="evidence" value="ECO:0007669"/>
    <property type="project" value="TreeGrafter"/>
</dbReference>
<organism evidence="8 9">
    <name type="scientific">Acyrthosiphon pisum</name>
    <name type="common">Pea aphid</name>
    <dbReference type="NCBI Taxonomy" id="7029"/>
    <lineage>
        <taxon>Eukaryota</taxon>
        <taxon>Metazoa</taxon>
        <taxon>Ecdysozoa</taxon>
        <taxon>Arthropoda</taxon>
        <taxon>Hexapoda</taxon>
        <taxon>Insecta</taxon>
        <taxon>Pterygota</taxon>
        <taxon>Neoptera</taxon>
        <taxon>Paraneoptera</taxon>
        <taxon>Hemiptera</taxon>
        <taxon>Sternorrhyncha</taxon>
        <taxon>Aphidomorpha</taxon>
        <taxon>Aphidoidea</taxon>
        <taxon>Aphididae</taxon>
        <taxon>Macrosiphini</taxon>
        <taxon>Acyrthosiphon</taxon>
    </lineage>
</organism>
<dbReference type="PANTHER" id="PTHR10176:SF3">
    <property type="entry name" value="GLYCOGEN [STARCH] SYNTHASE"/>
    <property type="match status" value="1"/>
</dbReference>
<evidence type="ECO:0000256" key="7">
    <source>
        <dbReference type="RuleBase" id="RU363104"/>
    </source>
</evidence>
<reference evidence="8" key="2">
    <citation type="submission" date="2022-06" db="UniProtKB">
        <authorList>
            <consortium name="EnsemblMetazoa"/>
        </authorList>
    </citation>
    <scope>IDENTIFICATION</scope>
</reference>
<keyword evidence="4 7" id="KW-0808">Transferase</keyword>
<evidence type="ECO:0000256" key="3">
    <source>
        <dbReference type="ARBA" id="ARBA00022676"/>
    </source>
</evidence>
<keyword evidence="3 7" id="KW-0328">Glycosyltransferase</keyword>
<reference evidence="9" key="1">
    <citation type="submission" date="2010-06" db="EMBL/GenBank/DDBJ databases">
        <authorList>
            <person name="Jiang H."/>
            <person name="Abraham K."/>
            <person name="Ali S."/>
            <person name="Alsbrooks S.L."/>
            <person name="Anim B.N."/>
            <person name="Anosike U.S."/>
            <person name="Attaway T."/>
            <person name="Bandaranaike D.P."/>
            <person name="Battles P.K."/>
            <person name="Bell S.N."/>
            <person name="Bell A.V."/>
            <person name="Beltran B."/>
            <person name="Bickham C."/>
            <person name="Bustamante Y."/>
            <person name="Caleb T."/>
            <person name="Canada A."/>
            <person name="Cardenas V."/>
            <person name="Carter K."/>
            <person name="Chacko J."/>
            <person name="Chandrabose M.N."/>
            <person name="Chavez D."/>
            <person name="Chavez A."/>
            <person name="Chen L."/>
            <person name="Chu H.-S."/>
            <person name="Claassen K.J."/>
            <person name="Cockrell R."/>
            <person name="Collins M."/>
            <person name="Cooper J.A."/>
            <person name="Cree A."/>
            <person name="Curry S.M."/>
            <person name="Da Y."/>
            <person name="Dao M.D."/>
            <person name="Das B."/>
            <person name="Davila M.-L."/>
            <person name="Davy-Carroll L."/>
            <person name="Denson S."/>
            <person name="Dinh H."/>
            <person name="Ebong V.E."/>
            <person name="Edwards J.R."/>
            <person name="Egan A."/>
            <person name="El-Daye J."/>
            <person name="Escobedo L."/>
            <person name="Fernandez S."/>
            <person name="Fernando P.R."/>
            <person name="Flagg N."/>
            <person name="Forbes L.D."/>
            <person name="Fowler R.G."/>
            <person name="Fu Q."/>
            <person name="Gabisi R.A."/>
            <person name="Ganer J."/>
            <person name="Garbino Pronczuk A."/>
            <person name="Garcia R.M."/>
            <person name="Garner T."/>
            <person name="Garrett T.E."/>
            <person name="Gonzalez D.A."/>
            <person name="Hamid H."/>
            <person name="Hawkins E.S."/>
            <person name="Hirani K."/>
            <person name="Hogues M.E."/>
            <person name="Hollins B."/>
            <person name="Hsiao C.-H."/>
            <person name="Jabil R."/>
            <person name="James M.L."/>
            <person name="Jhangiani S.N."/>
            <person name="Johnson B."/>
            <person name="Johnson Q."/>
            <person name="Joshi V."/>
            <person name="Kalu J.B."/>
            <person name="Kam C."/>
            <person name="Kashfia A."/>
            <person name="Keebler J."/>
            <person name="Kisamo H."/>
            <person name="Kovar C.L."/>
            <person name="Lago L.A."/>
            <person name="Lai C.-Y."/>
            <person name="Laidlaw J."/>
            <person name="Lara F."/>
            <person name="Le T.-K."/>
            <person name="Lee S.L."/>
            <person name="Legall F.H."/>
            <person name="Lemon S.J."/>
            <person name="Lewis L.R."/>
            <person name="Li B."/>
            <person name="Liu Y."/>
            <person name="Liu Y.-S."/>
            <person name="Lopez J."/>
            <person name="Lozado R.J."/>
            <person name="Lu J."/>
            <person name="Madu R.C."/>
            <person name="Maheshwari M."/>
            <person name="Maheshwari R."/>
            <person name="Malloy K."/>
            <person name="Martinez E."/>
            <person name="Mathew T."/>
            <person name="Mercado I.C."/>
            <person name="Mercado C."/>
            <person name="Meyer B."/>
            <person name="Montgomery K."/>
            <person name="Morgan M.B."/>
            <person name="Munidasa M."/>
            <person name="Nazareth L.V."/>
            <person name="Nelson J."/>
            <person name="Ng B.M."/>
            <person name="Nguyen N.B."/>
            <person name="Nguyen P.Q."/>
            <person name="Nguyen T."/>
            <person name="Obregon M."/>
            <person name="Okwuonu G.O."/>
            <person name="Onwere C.G."/>
            <person name="Orozco G."/>
            <person name="Parra A."/>
            <person name="Patel S."/>
            <person name="Patil S."/>
            <person name="Perez A."/>
            <person name="Perez Y."/>
            <person name="Pham C."/>
            <person name="Primus E.L."/>
            <person name="Pu L.-L."/>
            <person name="Puazo M."/>
            <person name="Qin X."/>
            <person name="Quiroz J.B."/>
            <person name="Reese J."/>
            <person name="Richards S."/>
            <person name="Rives C.M."/>
            <person name="Robberts R."/>
            <person name="Ruiz S.J."/>
            <person name="Ruiz M.J."/>
            <person name="Santibanez J."/>
            <person name="Schneider B.W."/>
            <person name="Sisson I."/>
            <person name="Smith M."/>
            <person name="Sodergren E."/>
            <person name="Song X.-Z."/>
            <person name="Song B.B."/>
            <person name="Summersgill H."/>
            <person name="Thelus R."/>
            <person name="Thornton R.D."/>
            <person name="Trejos Z.Y."/>
            <person name="Usmani K."/>
            <person name="Vattathil S."/>
            <person name="Villasana D."/>
            <person name="Walker D.L."/>
            <person name="Wang S."/>
            <person name="Wang K."/>
            <person name="White C.S."/>
            <person name="Williams A.C."/>
            <person name="Williamson J."/>
            <person name="Wilson K."/>
            <person name="Woghiren I.O."/>
            <person name="Woodworth J.R."/>
            <person name="Worley K.C."/>
            <person name="Wright R.A."/>
            <person name="Wu W."/>
            <person name="Young L."/>
            <person name="Zhang L."/>
            <person name="Zhang J."/>
            <person name="Zhu Y."/>
            <person name="Muzny D.M."/>
            <person name="Weinstock G."/>
            <person name="Gibbs R.A."/>
        </authorList>
    </citation>
    <scope>NUCLEOTIDE SEQUENCE [LARGE SCALE GENOMIC DNA]</scope>
    <source>
        <strain evidence="9">LSR1</strain>
    </source>
</reference>
<proteinExistence type="inferred from homology"/>
<name>A0A8R2H6E1_ACYPI</name>
<dbReference type="InterPro" id="IPR008631">
    <property type="entry name" value="Glycogen_synth"/>
</dbReference>
<dbReference type="EnsemblMetazoa" id="XM_016805430.2">
    <property type="protein sequence ID" value="XP_016660919.1"/>
    <property type="gene ID" value="LOC100158771"/>
</dbReference>
<dbReference type="GO" id="GO:0005978">
    <property type="term" value="P:glycogen biosynthetic process"/>
    <property type="evidence" value="ECO:0007669"/>
    <property type="project" value="UniProtKB-KW"/>
</dbReference>
<dbReference type="AlphaFoldDB" id="A0A8R2H6E1"/>
<evidence type="ECO:0000256" key="6">
    <source>
        <dbReference type="ARBA" id="ARBA00047345"/>
    </source>
</evidence>
<dbReference type="PANTHER" id="PTHR10176">
    <property type="entry name" value="GLYCOGEN SYNTHASE"/>
    <property type="match status" value="1"/>
</dbReference>
<evidence type="ECO:0000256" key="4">
    <source>
        <dbReference type="ARBA" id="ARBA00022679"/>
    </source>
</evidence>
<dbReference type="Gene3D" id="3.40.50.2000">
    <property type="entry name" value="Glycogen Phosphorylase B"/>
    <property type="match status" value="1"/>
</dbReference>
<dbReference type="RefSeq" id="XP_016660919.1">
    <property type="nucleotide sequence ID" value="XM_016805430.1"/>
</dbReference>
<evidence type="ECO:0000256" key="2">
    <source>
        <dbReference type="ARBA" id="ARBA00010686"/>
    </source>
</evidence>
<evidence type="ECO:0000313" key="8">
    <source>
        <dbReference type="EnsemblMetazoa" id="XP_016660919.1"/>
    </source>
</evidence>
<dbReference type="OrthoDB" id="6335297at2759"/>
<dbReference type="Proteomes" id="UP000007819">
    <property type="component" value="Chromosome X"/>
</dbReference>
<dbReference type="EC" id="2.4.1.11" evidence="7"/>
<accession>A0A8R2H6E1</accession>
<comment type="pathway">
    <text evidence="1 7">Glycan biosynthesis; glycogen biosynthesis.</text>
</comment>
<keyword evidence="9" id="KW-1185">Reference proteome</keyword>
<evidence type="ECO:0000256" key="5">
    <source>
        <dbReference type="ARBA" id="ARBA00023056"/>
    </source>
</evidence>
<comment type="catalytic activity">
    <reaction evidence="6">
        <text>[(1-&gt;4)-alpha-D-glucosyl](n) + UDP-alpha-D-glucose = [(1-&gt;4)-alpha-D-glucosyl](n+1) + UDP + H(+)</text>
        <dbReference type="Rhea" id="RHEA:18549"/>
        <dbReference type="Rhea" id="RHEA-COMP:9584"/>
        <dbReference type="Rhea" id="RHEA-COMP:9587"/>
        <dbReference type="ChEBI" id="CHEBI:15378"/>
        <dbReference type="ChEBI" id="CHEBI:15444"/>
        <dbReference type="ChEBI" id="CHEBI:58223"/>
        <dbReference type="ChEBI" id="CHEBI:58885"/>
        <dbReference type="EC" id="2.4.1.11"/>
    </reaction>
    <physiologicalReaction direction="left-to-right" evidence="6">
        <dbReference type="Rhea" id="RHEA:18550"/>
    </physiologicalReaction>
</comment>
<dbReference type="Pfam" id="PF05693">
    <property type="entry name" value="Glycogen_syn"/>
    <property type="match status" value="1"/>
</dbReference>
<dbReference type="KEGG" id="api:100158771"/>
<dbReference type="GO" id="GO:0004373">
    <property type="term" value="F:alpha-1,4-glucan glucosyltransferase (UDP-glucose donor) activity"/>
    <property type="evidence" value="ECO:0007669"/>
    <property type="project" value="UniProtKB-EC"/>
</dbReference>
<comment type="function">
    <text evidence="7">Transfers the glycosyl residue from UDP-Glc to the non-reducing end of alpha-1,4-glucan.</text>
</comment>
<sequence length="116" mass="13432">MICIMTKDQASKRFYRVDSNYDFTAFMDRGQTAAYENRWVFETAWEVCNKVGGIYTVIRSKAFVSTEEMGEQYCLLGPYKENYARTAVEELEFEGGSPYHTAVTKMRDQGFKVKLS</sequence>
<evidence type="ECO:0000313" key="9">
    <source>
        <dbReference type="Proteomes" id="UP000007819"/>
    </source>
</evidence>
<dbReference type="GeneID" id="100158771"/>
<evidence type="ECO:0000256" key="1">
    <source>
        <dbReference type="ARBA" id="ARBA00004964"/>
    </source>
</evidence>
<keyword evidence="5 7" id="KW-0320">Glycogen biosynthesis</keyword>
<comment type="similarity">
    <text evidence="2 7">Belongs to the glycosyltransferase 3 family.</text>
</comment>